<sequence length="591" mass="62794">MNSDSNIHWDEEVDVLVFGAGAAGMTTALIAHHEGLDVLLCEKTDAVGGITSTSGGTTWVPGTQLSVDAGVPDSVDDARRFLRSVVGERGGDEAREAFLQSGPLAIDELQRISDVKFVAAAAHPDYVTGPGAAFGGRALAPVPFDARVLDKDFSRVRPPRKEFMGLGGMMVNRSDLGALLNPFASVSNFRRTVEVVGRYVIDRMRFARGTQLVMGNALAARLFYSLRKRGVAVRFETPLIELVREQGCVTGAVVGSRDGKQRRIRARRAVVLATGGVTRHPALRKQLFPVAAQPLSLSPDTHTGDGVSSALAIDARLENGGDSPGLWMPCSIRRSPNGDDSVWPHIILDRAKPGLIAVNSRGERFVNESNSYHDFVMGMLRDDGNGNGTSVPAHLIVDAGFIREYGLGLLMPGRSRARIAAFERAGYLVKGDTLAALATKLNVNAAGLAGTVERYNRDAALGNDPAFGRGSSPMSRFNGDPMQKPNPCIRPLDKGPYYAVTVWPADLACSAGLGGTANGEVLDANGNVIPGLFACGNDLASIFRGMYPGPGTTLGPAIVFGWRVAKFIAGKLSDDTPTSHTRADVCTSESR</sequence>
<gene>
    <name evidence="6" type="ORF">H3V53_07505</name>
</gene>
<dbReference type="RefSeq" id="WP_336597428.1">
    <property type="nucleotide sequence ID" value="NZ_JACFYJ010000008.1"/>
</dbReference>
<keyword evidence="3" id="KW-0274">FAD</keyword>
<accession>A0ABU8IN74</accession>
<comment type="caution">
    <text evidence="6">The sequence shown here is derived from an EMBL/GenBank/DDBJ whole genome shotgun (WGS) entry which is preliminary data.</text>
</comment>
<name>A0ABU8IN74_9BURK</name>
<evidence type="ECO:0000259" key="5">
    <source>
        <dbReference type="Pfam" id="PF00890"/>
    </source>
</evidence>
<dbReference type="SUPFAM" id="SSF56425">
    <property type="entry name" value="Succinate dehydrogenase/fumarate reductase flavoprotein, catalytic domain"/>
    <property type="match status" value="1"/>
</dbReference>
<feature type="domain" description="FAD-dependent oxidoreductase 2 FAD-binding" evidence="5">
    <location>
        <begin position="14"/>
        <end position="554"/>
    </location>
</feature>
<dbReference type="PANTHER" id="PTHR43400:SF10">
    <property type="entry name" value="3-OXOSTEROID 1-DEHYDROGENASE"/>
    <property type="match status" value="1"/>
</dbReference>
<reference evidence="6 7" key="1">
    <citation type="journal article" date="2022" name="Arch. Microbiol.">
        <title>Paraburkholderia bengalensis sp. nov. isolated from roots of Oryza sativa, IR64.</title>
        <authorList>
            <person name="Nag P."/>
            <person name="Mondal N."/>
            <person name="Sarkar J."/>
            <person name="Das S."/>
        </authorList>
    </citation>
    <scope>NUCLEOTIDE SEQUENCE [LARGE SCALE GENOMIC DNA]</scope>
    <source>
        <strain evidence="6 7">IR64_4_BI</strain>
    </source>
</reference>
<evidence type="ECO:0000256" key="2">
    <source>
        <dbReference type="ARBA" id="ARBA00022630"/>
    </source>
</evidence>
<dbReference type="Gene3D" id="3.50.50.60">
    <property type="entry name" value="FAD/NAD(P)-binding domain"/>
    <property type="match status" value="2"/>
</dbReference>
<dbReference type="InterPro" id="IPR027477">
    <property type="entry name" value="Succ_DH/fumarate_Rdtase_cat_sf"/>
</dbReference>
<keyword evidence="2" id="KW-0285">Flavoprotein</keyword>
<dbReference type="InterPro" id="IPR003953">
    <property type="entry name" value="FAD-dep_OxRdtase_2_FAD-bd"/>
</dbReference>
<protein>
    <submittedName>
        <fullName evidence="6">FAD-dependent oxidoreductase</fullName>
    </submittedName>
</protein>
<dbReference type="Pfam" id="PF00890">
    <property type="entry name" value="FAD_binding_2"/>
    <property type="match status" value="1"/>
</dbReference>
<comment type="cofactor">
    <cofactor evidence="1">
        <name>FAD</name>
        <dbReference type="ChEBI" id="CHEBI:57692"/>
    </cofactor>
</comment>
<keyword evidence="7" id="KW-1185">Reference proteome</keyword>
<evidence type="ECO:0000313" key="6">
    <source>
        <dbReference type="EMBL" id="MEI5997052.1"/>
    </source>
</evidence>
<organism evidence="6 7">
    <name type="scientific">Paraburkholderia bengalensis</name>
    <dbReference type="NCBI Taxonomy" id="2747562"/>
    <lineage>
        <taxon>Bacteria</taxon>
        <taxon>Pseudomonadati</taxon>
        <taxon>Pseudomonadota</taxon>
        <taxon>Betaproteobacteria</taxon>
        <taxon>Burkholderiales</taxon>
        <taxon>Burkholderiaceae</taxon>
        <taxon>Paraburkholderia</taxon>
    </lineage>
</organism>
<evidence type="ECO:0000256" key="4">
    <source>
        <dbReference type="ARBA" id="ARBA00023002"/>
    </source>
</evidence>
<keyword evidence="4" id="KW-0560">Oxidoreductase</keyword>
<evidence type="ECO:0000256" key="3">
    <source>
        <dbReference type="ARBA" id="ARBA00022827"/>
    </source>
</evidence>
<dbReference type="Gene3D" id="3.90.700.10">
    <property type="entry name" value="Succinate dehydrogenase/fumarate reductase flavoprotein, catalytic domain"/>
    <property type="match status" value="1"/>
</dbReference>
<dbReference type="Proteomes" id="UP001386437">
    <property type="component" value="Unassembled WGS sequence"/>
</dbReference>
<evidence type="ECO:0000313" key="7">
    <source>
        <dbReference type="Proteomes" id="UP001386437"/>
    </source>
</evidence>
<dbReference type="EMBL" id="JACFYJ010000008">
    <property type="protein sequence ID" value="MEI5997052.1"/>
    <property type="molecule type" value="Genomic_DNA"/>
</dbReference>
<proteinExistence type="predicted"/>
<dbReference type="PANTHER" id="PTHR43400">
    <property type="entry name" value="FUMARATE REDUCTASE"/>
    <property type="match status" value="1"/>
</dbReference>
<dbReference type="InterPro" id="IPR050315">
    <property type="entry name" value="FAD-oxidoreductase_2"/>
</dbReference>
<dbReference type="InterPro" id="IPR036188">
    <property type="entry name" value="FAD/NAD-bd_sf"/>
</dbReference>
<dbReference type="SUPFAM" id="SSF51905">
    <property type="entry name" value="FAD/NAD(P)-binding domain"/>
    <property type="match status" value="1"/>
</dbReference>
<evidence type="ECO:0000256" key="1">
    <source>
        <dbReference type="ARBA" id="ARBA00001974"/>
    </source>
</evidence>